<dbReference type="AlphaFoldDB" id="A0A1F6BTS1"/>
<dbReference type="Gene3D" id="3.40.50.300">
    <property type="entry name" value="P-loop containing nucleotide triphosphate hydrolases"/>
    <property type="match status" value="1"/>
</dbReference>
<reference evidence="3 4" key="1">
    <citation type="journal article" date="2016" name="Nat. Commun.">
        <title>Thousands of microbial genomes shed light on interconnected biogeochemical processes in an aquifer system.</title>
        <authorList>
            <person name="Anantharaman K."/>
            <person name="Brown C.T."/>
            <person name="Hug L.A."/>
            <person name="Sharon I."/>
            <person name="Castelle C.J."/>
            <person name="Probst A.J."/>
            <person name="Thomas B.C."/>
            <person name="Singh A."/>
            <person name="Wilkins M.J."/>
            <person name="Karaoz U."/>
            <person name="Brodie E.L."/>
            <person name="Williams K.H."/>
            <person name="Hubbard S.S."/>
            <person name="Banfield J.F."/>
        </authorList>
    </citation>
    <scope>NUCLEOTIDE SEQUENCE [LARGE SCALE GENOMIC DNA]</scope>
</reference>
<proteinExistence type="predicted"/>
<dbReference type="InterPro" id="IPR051162">
    <property type="entry name" value="T4SS_component"/>
</dbReference>
<accession>A0A1F6BTS1</accession>
<dbReference type="PANTHER" id="PTHR30121:SF6">
    <property type="entry name" value="SLR6007 PROTEIN"/>
    <property type="match status" value="1"/>
</dbReference>
<dbReference type="STRING" id="1798471.A3A21_02535"/>
<keyword evidence="1" id="KW-0175">Coiled coil</keyword>
<dbReference type="EMBL" id="MFKK01000030">
    <property type="protein sequence ID" value="OGG40228.1"/>
    <property type="molecule type" value="Genomic_DNA"/>
</dbReference>
<name>A0A1F6BTS1_9BACT</name>
<dbReference type="SUPFAM" id="SSF52540">
    <property type="entry name" value="P-loop containing nucleoside triphosphate hydrolases"/>
    <property type="match status" value="1"/>
</dbReference>
<dbReference type="CDD" id="cd01127">
    <property type="entry name" value="TrwB_TraG_TraD_VirD4"/>
    <property type="match status" value="1"/>
</dbReference>
<protein>
    <submittedName>
        <fullName evidence="3">Conjugal transfer protein TraC</fullName>
    </submittedName>
</protein>
<feature type="coiled-coil region" evidence="1">
    <location>
        <begin position="86"/>
        <end position="134"/>
    </location>
</feature>
<organism evidence="3 4">
    <name type="scientific">Candidatus Jorgensenbacteria bacterium RIFCSPLOWO2_01_FULL_45_25b</name>
    <dbReference type="NCBI Taxonomy" id="1798471"/>
    <lineage>
        <taxon>Bacteria</taxon>
        <taxon>Candidatus Joergenseniibacteriota</taxon>
    </lineage>
</organism>
<evidence type="ECO:0000313" key="4">
    <source>
        <dbReference type="Proteomes" id="UP000176996"/>
    </source>
</evidence>
<sequence length="587" mass="65884">MRVGLMKLNIPKPYEASSADVAQVIAPSGIEVNSNYIKLGEYFAKTIFVFTYPRYVSSGWFSPIINLPQMMDISIFVHPMDTSLALRNLTKKVARVEAELMEKEEKGMVRDPLLQTAHEDLESLRDSLQQAREKLFQVGVYITIYGKSIEELKKAEASVSTLLESRLVYVKPALFQQLEGFSSTLPLATDRLQNTSPLNSGPSSSLFPFVSPDLTSDKGILYGVNMHNNSLIIFDRFSLENANTTVFAKSGSGKSYATKLEVIRSLMFGTDVIVIDPENEYENLSRAIGGSYFRISLSSQNHVNPFDIPIIPENEDPADVFRSHILNLTGLLKLMLGTITPEEEALLDRALIETYASRDITPDTFSKTQTLPPPLFQDFQTVLTNTAGGQGLAKRLEKFTSGSYAGFANAPTNIDIKNRLIVFSIRDLEEELRPIAMYVILNFVWNLIRSSLKRRVLVIDEAWWMMKYKDSASFLFGLVKRARKYYLGVTTITQDVDDFLRSEYGRPIITNSSIQLLLKQAPASIESVRQAFGLTEGEKNFLLETKVGEGLFFAGLKHVAIKIIPSYTEDQIITTDPEQLLQIKGLR</sequence>
<dbReference type="Gene3D" id="1.10.8.730">
    <property type="match status" value="1"/>
</dbReference>
<comment type="caution">
    <text evidence="3">The sequence shown here is derived from an EMBL/GenBank/DDBJ whole genome shotgun (WGS) entry which is preliminary data.</text>
</comment>
<gene>
    <name evidence="3" type="ORF">A3A21_02535</name>
</gene>
<evidence type="ECO:0000259" key="2">
    <source>
        <dbReference type="Pfam" id="PF19044"/>
    </source>
</evidence>
<dbReference type="Pfam" id="PF19044">
    <property type="entry name" value="P-loop_TraG"/>
    <property type="match status" value="1"/>
</dbReference>
<evidence type="ECO:0000313" key="3">
    <source>
        <dbReference type="EMBL" id="OGG40228.1"/>
    </source>
</evidence>
<dbReference type="InterPro" id="IPR027417">
    <property type="entry name" value="P-loop_NTPase"/>
</dbReference>
<dbReference type="NCBIfam" id="NF045971">
    <property type="entry name" value="conju_CD1110"/>
    <property type="match status" value="1"/>
</dbReference>
<dbReference type="Proteomes" id="UP000176996">
    <property type="component" value="Unassembled WGS sequence"/>
</dbReference>
<dbReference type="PANTHER" id="PTHR30121">
    <property type="entry name" value="UNCHARACTERIZED PROTEIN YJGR-RELATED"/>
    <property type="match status" value="1"/>
</dbReference>
<dbReference type="InterPro" id="IPR043964">
    <property type="entry name" value="P-loop_TraG"/>
</dbReference>
<feature type="domain" description="TraG P-loop" evidence="2">
    <location>
        <begin position="238"/>
        <end position="544"/>
    </location>
</feature>
<evidence type="ECO:0000256" key="1">
    <source>
        <dbReference type="SAM" id="Coils"/>
    </source>
</evidence>